<name>A0A9D4GAP6_DREPO</name>
<gene>
    <name evidence="1" type="ORF">DPMN_140583</name>
</gene>
<reference evidence="1" key="1">
    <citation type="journal article" date="2019" name="bioRxiv">
        <title>The Genome of the Zebra Mussel, Dreissena polymorpha: A Resource for Invasive Species Research.</title>
        <authorList>
            <person name="McCartney M.A."/>
            <person name="Auch B."/>
            <person name="Kono T."/>
            <person name="Mallez S."/>
            <person name="Zhang Y."/>
            <person name="Obille A."/>
            <person name="Becker A."/>
            <person name="Abrahante J.E."/>
            <person name="Garbe J."/>
            <person name="Badalamenti J.P."/>
            <person name="Herman A."/>
            <person name="Mangelson H."/>
            <person name="Liachko I."/>
            <person name="Sullivan S."/>
            <person name="Sone E.D."/>
            <person name="Koren S."/>
            <person name="Silverstein K.A.T."/>
            <person name="Beckman K.B."/>
            <person name="Gohl D.M."/>
        </authorList>
    </citation>
    <scope>NUCLEOTIDE SEQUENCE</scope>
    <source>
        <strain evidence="1">Duluth1</strain>
        <tissue evidence="1">Whole animal</tissue>
    </source>
</reference>
<proteinExistence type="predicted"/>
<sequence length="74" mass="8786">MQGSFKRYLSDKDYPHDIITDELFKHFREILRTKGADLKEKGLGNRSMRVDPFTWDKIQMLYQTTILDHVNLGI</sequence>
<dbReference type="EMBL" id="JAIWYP010000006">
    <property type="protein sequence ID" value="KAH3812159.1"/>
    <property type="molecule type" value="Genomic_DNA"/>
</dbReference>
<reference evidence="1" key="2">
    <citation type="submission" date="2020-11" db="EMBL/GenBank/DDBJ databases">
        <authorList>
            <person name="McCartney M.A."/>
            <person name="Auch B."/>
            <person name="Kono T."/>
            <person name="Mallez S."/>
            <person name="Becker A."/>
            <person name="Gohl D.M."/>
            <person name="Silverstein K.A.T."/>
            <person name="Koren S."/>
            <person name="Bechman K.B."/>
            <person name="Herman A."/>
            <person name="Abrahante J.E."/>
            <person name="Garbe J."/>
        </authorList>
    </citation>
    <scope>NUCLEOTIDE SEQUENCE</scope>
    <source>
        <strain evidence="1">Duluth1</strain>
        <tissue evidence="1">Whole animal</tissue>
    </source>
</reference>
<organism evidence="1 2">
    <name type="scientific">Dreissena polymorpha</name>
    <name type="common">Zebra mussel</name>
    <name type="synonym">Mytilus polymorpha</name>
    <dbReference type="NCBI Taxonomy" id="45954"/>
    <lineage>
        <taxon>Eukaryota</taxon>
        <taxon>Metazoa</taxon>
        <taxon>Spiralia</taxon>
        <taxon>Lophotrochozoa</taxon>
        <taxon>Mollusca</taxon>
        <taxon>Bivalvia</taxon>
        <taxon>Autobranchia</taxon>
        <taxon>Heteroconchia</taxon>
        <taxon>Euheterodonta</taxon>
        <taxon>Imparidentia</taxon>
        <taxon>Neoheterodontei</taxon>
        <taxon>Myida</taxon>
        <taxon>Dreissenoidea</taxon>
        <taxon>Dreissenidae</taxon>
        <taxon>Dreissena</taxon>
    </lineage>
</organism>
<dbReference type="Proteomes" id="UP000828390">
    <property type="component" value="Unassembled WGS sequence"/>
</dbReference>
<protein>
    <submittedName>
        <fullName evidence="1">Uncharacterized protein</fullName>
    </submittedName>
</protein>
<keyword evidence="2" id="KW-1185">Reference proteome</keyword>
<evidence type="ECO:0000313" key="2">
    <source>
        <dbReference type="Proteomes" id="UP000828390"/>
    </source>
</evidence>
<accession>A0A9D4GAP6</accession>
<dbReference type="AlphaFoldDB" id="A0A9D4GAP6"/>
<comment type="caution">
    <text evidence="1">The sequence shown here is derived from an EMBL/GenBank/DDBJ whole genome shotgun (WGS) entry which is preliminary data.</text>
</comment>
<evidence type="ECO:0000313" key="1">
    <source>
        <dbReference type="EMBL" id="KAH3812159.1"/>
    </source>
</evidence>